<reference evidence="2" key="1">
    <citation type="submission" date="2018-04" db="EMBL/GenBank/DDBJ databases">
        <title>WGS assembly of Panicum hallii.</title>
        <authorList>
            <person name="Lovell J."/>
            <person name="Jenkins J."/>
            <person name="Lowry D."/>
            <person name="Mamidi S."/>
            <person name="Sreedasyam A."/>
            <person name="Weng X."/>
            <person name="Barry K."/>
            <person name="Bonette J."/>
            <person name="Campitelli B."/>
            <person name="Daum C."/>
            <person name="Gordon S."/>
            <person name="Gould B."/>
            <person name="Lipzen A."/>
            <person name="Macqueen A."/>
            <person name="Palacio-Mejia J."/>
            <person name="Plott C."/>
            <person name="Shakirov E."/>
            <person name="Shu S."/>
            <person name="Yoshinaga Y."/>
            <person name="Zane M."/>
            <person name="Rokhsar D."/>
            <person name="Grimwood J."/>
            <person name="Schmutz J."/>
            <person name="Juenger T."/>
        </authorList>
    </citation>
    <scope>NUCLEOTIDE SEQUENCE [LARGE SCALE GENOMIC DNA]</scope>
    <source>
        <strain evidence="2">FIL2</strain>
    </source>
</reference>
<protein>
    <submittedName>
        <fullName evidence="2">Uncharacterized protein</fullName>
    </submittedName>
</protein>
<sequence>MQAIELGMREPPSNRWATEGSELGTPAGELLRQTAQLNQSGDLAAPSSTAIQLLVPTRRTSANPFYSLYPRFTCIGP</sequence>
<dbReference type="EMBL" id="CM008050">
    <property type="protein sequence ID" value="PVH38424.1"/>
    <property type="molecule type" value="Genomic_DNA"/>
</dbReference>
<gene>
    <name evidence="2" type="ORF">PAHAL_5G254700</name>
</gene>
<dbReference type="Gramene" id="PVH38424">
    <property type="protein sequence ID" value="PVH38424"/>
    <property type="gene ID" value="PAHAL_5G254700"/>
</dbReference>
<name>A0A2T8IL70_9POAL</name>
<proteinExistence type="predicted"/>
<accession>A0A2T8IL70</accession>
<feature type="region of interest" description="Disordered" evidence="1">
    <location>
        <begin position="1"/>
        <end position="22"/>
    </location>
</feature>
<evidence type="ECO:0000313" key="2">
    <source>
        <dbReference type="EMBL" id="PVH38424.1"/>
    </source>
</evidence>
<dbReference type="Proteomes" id="UP000243499">
    <property type="component" value="Chromosome 5"/>
</dbReference>
<evidence type="ECO:0000256" key="1">
    <source>
        <dbReference type="SAM" id="MobiDB-lite"/>
    </source>
</evidence>
<dbReference type="AlphaFoldDB" id="A0A2T8IL70"/>
<organism evidence="2">
    <name type="scientific">Panicum hallii</name>
    <dbReference type="NCBI Taxonomy" id="206008"/>
    <lineage>
        <taxon>Eukaryota</taxon>
        <taxon>Viridiplantae</taxon>
        <taxon>Streptophyta</taxon>
        <taxon>Embryophyta</taxon>
        <taxon>Tracheophyta</taxon>
        <taxon>Spermatophyta</taxon>
        <taxon>Magnoliopsida</taxon>
        <taxon>Liliopsida</taxon>
        <taxon>Poales</taxon>
        <taxon>Poaceae</taxon>
        <taxon>PACMAD clade</taxon>
        <taxon>Panicoideae</taxon>
        <taxon>Panicodae</taxon>
        <taxon>Paniceae</taxon>
        <taxon>Panicinae</taxon>
        <taxon>Panicum</taxon>
        <taxon>Panicum sect. Panicum</taxon>
    </lineage>
</organism>